<evidence type="ECO:0000313" key="1">
    <source>
        <dbReference type="EMBL" id="GGJ27816.1"/>
    </source>
</evidence>
<evidence type="ECO:0000313" key="2">
    <source>
        <dbReference type="Proteomes" id="UP000632222"/>
    </source>
</evidence>
<protein>
    <recommendedName>
        <fullName evidence="3">Polyketide cyclase</fullName>
    </recommendedName>
</protein>
<comment type="caution">
    <text evidence="1">The sequence shown here is derived from an EMBL/GenBank/DDBJ whole genome shotgun (WGS) entry which is preliminary data.</text>
</comment>
<dbReference type="Gene3D" id="3.30.530.20">
    <property type="match status" value="1"/>
</dbReference>
<sequence>MNISTYSATTTASAQAVWQLWTNPKHWPTWDPTLQSAELSGPFRQHVKGTLTYKDGKAVAFEVVACHMLENFVLAVPYLQGTQLLIKRSLHVQGEGVEIEQEVTLQGPALAKLMLRSKKDQLLQESGQQITRFFEMLEGINNKEKGSHEGARSRQAF</sequence>
<dbReference type="RefSeq" id="WP_189001438.1">
    <property type="nucleotide sequence ID" value="NZ_BMOD01000003.1"/>
</dbReference>
<dbReference type="Proteomes" id="UP000632222">
    <property type="component" value="Unassembled WGS sequence"/>
</dbReference>
<name>A0ABQ2CWJ8_9DEIO</name>
<evidence type="ECO:0008006" key="3">
    <source>
        <dbReference type="Google" id="ProtNLM"/>
    </source>
</evidence>
<accession>A0ABQ2CWJ8</accession>
<gene>
    <name evidence="1" type="ORF">GCM10008938_12340</name>
</gene>
<reference evidence="2" key="1">
    <citation type="journal article" date="2019" name="Int. J. Syst. Evol. Microbiol.">
        <title>The Global Catalogue of Microorganisms (GCM) 10K type strain sequencing project: providing services to taxonomists for standard genome sequencing and annotation.</title>
        <authorList>
            <consortium name="The Broad Institute Genomics Platform"/>
            <consortium name="The Broad Institute Genome Sequencing Center for Infectious Disease"/>
            <person name="Wu L."/>
            <person name="Ma J."/>
        </authorList>
    </citation>
    <scope>NUCLEOTIDE SEQUENCE [LARGE SCALE GENOMIC DNA]</scope>
    <source>
        <strain evidence="2">JCM 14370</strain>
    </source>
</reference>
<keyword evidence="2" id="KW-1185">Reference proteome</keyword>
<proteinExistence type="predicted"/>
<dbReference type="InterPro" id="IPR023393">
    <property type="entry name" value="START-like_dom_sf"/>
</dbReference>
<dbReference type="SUPFAM" id="SSF55961">
    <property type="entry name" value="Bet v1-like"/>
    <property type="match status" value="1"/>
</dbReference>
<organism evidence="1 2">
    <name type="scientific">Deinococcus roseus</name>
    <dbReference type="NCBI Taxonomy" id="392414"/>
    <lineage>
        <taxon>Bacteria</taxon>
        <taxon>Thermotogati</taxon>
        <taxon>Deinococcota</taxon>
        <taxon>Deinococci</taxon>
        <taxon>Deinococcales</taxon>
        <taxon>Deinococcaceae</taxon>
        <taxon>Deinococcus</taxon>
    </lineage>
</organism>
<dbReference type="EMBL" id="BMOD01000003">
    <property type="protein sequence ID" value="GGJ27816.1"/>
    <property type="molecule type" value="Genomic_DNA"/>
</dbReference>